<dbReference type="GO" id="GO:0016530">
    <property type="term" value="F:metallochaperone activity"/>
    <property type="evidence" value="ECO:0007669"/>
    <property type="project" value="TreeGrafter"/>
</dbReference>
<dbReference type="OrthoDB" id="8478585at2"/>
<dbReference type="PANTHER" id="PTHR43680:SF2">
    <property type="entry name" value="NITRATE REDUCTASE MOLYBDENUM COFACTOR ASSEMBLY CHAPERONE NARJ"/>
    <property type="match status" value="1"/>
</dbReference>
<dbReference type="GO" id="GO:0051082">
    <property type="term" value="F:unfolded protein binding"/>
    <property type="evidence" value="ECO:0007669"/>
    <property type="project" value="InterPro"/>
</dbReference>
<gene>
    <name evidence="2" type="ORF">JT25_002995</name>
</gene>
<protein>
    <submittedName>
        <fullName evidence="2">Nitrate reductase</fullName>
    </submittedName>
</protein>
<organism evidence="2 3">
    <name type="scientific">Methylomonas denitrificans</name>
    <dbReference type="NCBI Taxonomy" id="1538553"/>
    <lineage>
        <taxon>Bacteria</taxon>
        <taxon>Pseudomonadati</taxon>
        <taxon>Pseudomonadota</taxon>
        <taxon>Gammaproteobacteria</taxon>
        <taxon>Methylococcales</taxon>
        <taxon>Methylococcaceae</taxon>
        <taxon>Methylomonas</taxon>
    </lineage>
</organism>
<name>A0A140E4Z2_9GAMM</name>
<dbReference type="Pfam" id="PF02613">
    <property type="entry name" value="Nitrate_red_del"/>
    <property type="match status" value="1"/>
</dbReference>
<keyword evidence="1" id="KW-0534">Nitrate assimilation</keyword>
<dbReference type="AlphaFoldDB" id="A0A140E4Z2"/>
<dbReference type="GO" id="GO:0051131">
    <property type="term" value="P:chaperone-mediated protein complex assembly"/>
    <property type="evidence" value="ECO:0007669"/>
    <property type="project" value="InterPro"/>
</dbReference>
<dbReference type="PANTHER" id="PTHR43680">
    <property type="entry name" value="NITRATE REDUCTASE MOLYBDENUM COFACTOR ASSEMBLY CHAPERONE"/>
    <property type="match status" value="1"/>
</dbReference>
<proteinExistence type="predicted"/>
<sequence>MLIFKVLSLLLSYPQAEMLEALDEMAEVVDQELRLSQPCKRSLQALQASYHGVDLLDVQEDYVALFDRGRFLSLHIFEHVHGESRDRGQAMVNLLQMYQSHGFEMDSRELPDYLPLFLEFLSQLPSEHEALQLLQDAMPVLSLLGARLNERGSQFAAIFDALADLAGEPEEIETIRQQAASEGDDETLLHIDEIWEEEAVSFMANGSDTCKSQTTVSNPIIITPREQFTQLRNQSQHGG</sequence>
<dbReference type="NCBIfam" id="TIGR00684">
    <property type="entry name" value="narJ"/>
    <property type="match status" value="1"/>
</dbReference>
<dbReference type="InterPro" id="IPR036411">
    <property type="entry name" value="TorD-like_sf"/>
</dbReference>
<dbReference type="GO" id="GO:0042128">
    <property type="term" value="P:nitrate assimilation"/>
    <property type="evidence" value="ECO:0007669"/>
    <property type="project" value="UniProtKB-KW"/>
</dbReference>
<evidence type="ECO:0000313" key="2">
    <source>
        <dbReference type="EMBL" id="AMK75466.1"/>
    </source>
</evidence>
<dbReference type="RefSeq" id="WP_062329797.1">
    <property type="nucleotide sequence ID" value="NZ_CP014476.1"/>
</dbReference>
<dbReference type="STRING" id="1538553.JT25_002995"/>
<keyword evidence="3" id="KW-1185">Reference proteome</keyword>
<evidence type="ECO:0000313" key="3">
    <source>
        <dbReference type="Proteomes" id="UP000030512"/>
    </source>
</evidence>
<dbReference type="SUPFAM" id="SSF89155">
    <property type="entry name" value="TorD-like"/>
    <property type="match status" value="1"/>
</dbReference>
<dbReference type="Proteomes" id="UP000030512">
    <property type="component" value="Chromosome"/>
</dbReference>
<dbReference type="KEGG" id="mdn:JT25_002995"/>
<dbReference type="InterPro" id="IPR020945">
    <property type="entry name" value="DMSO/NO3_reduct_chaperone"/>
</dbReference>
<dbReference type="Gene3D" id="1.10.3480.10">
    <property type="entry name" value="TorD-like"/>
    <property type="match status" value="1"/>
</dbReference>
<dbReference type="InterPro" id="IPR003765">
    <property type="entry name" value="NO3_reductase_chaperone_NarJ"/>
</dbReference>
<reference evidence="2 3" key="1">
    <citation type="journal article" date="2015" name="Environ. Microbiol.">
        <title>Methane oxidation coupled to nitrate reduction under hypoxia by the Gammaproteobacterium Methylomonas denitrificans, sp. nov. type strain FJG1.</title>
        <authorList>
            <person name="Kits K.D."/>
            <person name="Klotz M.G."/>
            <person name="Stein L.Y."/>
        </authorList>
    </citation>
    <scope>NUCLEOTIDE SEQUENCE [LARGE SCALE GENOMIC DNA]</scope>
    <source>
        <strain evidence="2 3">FJG1</strain>
    </source>
</reference>
<evidence type="ECO:0000256" key="1">
    <source>
        <dbReference type="ARBA" id="ARBA00023063"/>
    </source>
</evidence>
<dbReference type="EMBL" id="CP014476">
    <property type="protein sequence ID" value="AMK75466.1"/>
    <property type="molecule type" value="Genomic_DNA"/>
</dbReference>
<accession>A0A140E4Z2</accession>